<protein>
    <submittedName>
        <fullName evidence="1">Uncharacterized protein</fullName>
    </submittedName>
</protein>
<sequence>MVIAYPWAPLLLGQLSAATALSRGHDSVLICAEGKLDACGAVVLPVSLLPWVFTVFQDLAFSPHGSGVKFALDLRILLRFYGINKNSLVDF</sequence>
<dbReference type="AlphaFoldDB" id="A0AAD7JFB8"/>
<organism evidence="1 2">
    <name type="scientific">Mycena metata</name>
    <dbReference type="NCBI Taxonomy" id="1033252"/>
    <lineage>
        <taxon>Eukaryota</taxon>
        <taxon>Fungi</taxon>
        <taxon>Dikarya</taxon>
        <taxon>Basidiomycota</taxon>
        <taxon>Agaricomycotina</taxon>
        <taxon>Agaricomycetes</taxon>
        <taxon>Agaricomycetidae</taxon>
        <taxon>Agaricales</taxon>
        <taxon>Marasmiineae</taxon>
        <taxon>Mycenaceae</taxon>
        <taxon>Mycena</taxon>
    </lineage>
</organism>
<reference evidence="1" key="1">
    <citation type="submission" date="2023-03" db="EMBL/GenBank/DDBJ databases">
        <title>Massive genome expansion in bonnet fungi (Mycena s.s.) driven by repeated elements and novel gene families across ecological guilds.</title>
        <authorList>
            <consortium name="Lawrence Berkeley National Laboratory"/>
            <person name="Harder C.B."/>
            <person name="Miyauchi S."/>
            <person name="Viragh M."/>
            <person name="Kuo A."/>
            <person name="Thoen E."/>
            <person name="Andreopoulos B."/>
            <person name="Lu D."/>
            <person name="Skrede I."/>
            <person name="Drula E."/>
            <person name="Henrissat B."/>
            <person name="Morin E."/>
            <person name="Kohler A."/>
            <person name="Barry K."/>
            <person name="LaButti K."/>
            <person name="Morin E."/>
            <person name="Salamov A."/>
            <person name="Lipzen A."/>
            <person name="Mereny Z."/>
            <person name="Hegedus B."/>
            <person name="Baldrian P."/>
            <person name="Stursova M."/>
            <person name="Weitz H."/>
            <person name="Taylor A."/>
            <person name="Grigoriev I.V."/>
            <person name="Nagy L.G."/>
            <person name="Martin F."/>
            <person name="Kauserud H."/>
        </authorList>
    </citation>
    <scope>NUCLEOTIDE SEQUENCE</scope>
    <source>
        <strain evidence="1">CBHHK182m</strain>
    </source>
</reference>
<comment type="caution">
    <text evidence="1">The sequence shown here is derived from an EMBL/GenBank/DDBJ whole genome shotgun (WGS) entry which is preliminary data.</text>
</comment>
<dbReference type="EMBL" id="JARKIB010000033">
    <property type="protein sequence ID" value="KAJ7762195.1"/>
    <property type="molecule type" value="Genomic_DNA"/>
</dbReference>
<keyword evidence="2" id="KW-1185">Reference proteome</keyword>
<proteinExistence type="predicted"/>
<accession>A0AAD7JFB8</accession>
<evidence type="ECO:0000313" key="2">
    <source>
        <dbReference type="Proteomes" id="UP001215598"/>
    </source>
</evidence>
<name>A0AAD7JFB8_9AGAR</name>
<evidence type="ECO:0000313" key="1">
    <source>
        <dbReference type="EMBL" id="KAJ7762195.1"/>
    </source>
</evidence>
<gene>
    <name evidence="1" type="ORF">B0H16DRAFT_1530005</name>
</gene>
<dbReference type="Proteomes" id="UP001215598">
    <property type="component" value="Unassembled WGS sequence"/>
</dbReference>